<evidence type="ECO:0000256" key="2">
    <source>
        <dbReference type="ARBA" id="ARBA00022475"/>
    </source>
</evidence>
<evidence type="ECO:0000256" key="1">
    <source>
        <dbReference type="ARBA" id="ARBA00004251"/>
    </source>
</evidence>
<accession>A0ABD0MZS6</accession>
<keyword evidence="3" id="KW-0812">Transmembrane</keyword>
<feature type="domain" description="Ig-like" evidence="11">
    <location>
        <begin position="14"/>
        <end position="103"/>
    </location>
</feature>
<dbReference type="FunFam" id="2.60.40.10:FF:000142">
    <property type="entry name" value="V-set domain-containing T-cell activation inhibitor 1"/>
    <property type="match status" value="1"/>
</dbReference>
<protein>
    <recommendedName>
        <fullName evidence="11">Ig-like domain-containing protein</fullName>
    </recommendedName>
</protein>
<keyword evidence="9" id="KW-0325">Glycoprotein</keyword>
<dbReference type="PROSITE" id="PS50835">
    <property type="entry name" value="IG_LIKE"/>
    <property type="match status" value="1"/>
</dbReference>
<sequence>FDVKYSRHTPAILGSSVVLPCNINETLPVKDLKVEWRKKNTKTLVNVYQDGRIQPQQDYHGRADFFMDQIQHGNFSLCLDNLRAEDEGQYTCRVNTKKKHVISAELDLILRLL</sequence>
<evidence type="ECO:0000256" key="7">
    <source>
        <dbReference type="ARBA" id="ARBA00023157"/>
    </source>
</evidence>
<evidence type="ECO:0000256" key="9">
    <source>
        <dbReference type="ARBA" id="ARBA00023180"/>
    </source>
</evidence>
<organism evidence="12 13">
    <name type="scientific">Cirrhinus mrigala</name>
    <name type="common">Mrigala</name>
    <dbReference type="NCBI Taxonomy" id="683832"/>
    <lineage>
        <taxon>Eukaryota</taxon>
        <taxon>Metazoa</taxon>
        <taxon>Chordata</taxon>
        <taxon>Craniata</taxon>
        <taxon>Vertebrata</taxon>
        <taxon>Euteleostomi</taxon>
        <taxon>Actinopterygii</taxon>
        <taxon>Neopterygii</taxon>
        <taxon>Teleostei</taxon>
        <taxon>Ostariophysi</taxon>
        <taxon>Cypriniformes</taxon>
        <taxon>Cyprinidae</taxon>
        <taxon>Labeoninae</taxon>
        <taxon>Labeonini</taxon>
        <taxon>Cirrhinus</taxon>
    </lineage>
</organism>
<dbReference type="SUPFAM" id="SSF48726">
    <property type="entry name" value="Immunoglobulin"/>
    <property type="match status" value="1"/>
</dbReference>
<proteinExistence type="predicted"/>
<keyword evidence="8" id="KW-0675">Receptor</keyword>
<dbReference type="PANTHER" id="PTHR25466:SF14">
    <property type="entry name" value="BUTYROPHILIN SUBFAMILY 2 MEMBER A2-LIKE-RELATED"/>
    <property type="match status" value="1"/>
</dbReference>
<dbReference type="Proteomes" id="UP001529510">
    <property type="component" value="Unassembled WGS sequence"/>
</dbReference>
<dbReference type="Pfam" id="PF07686">
    <property type="entry name" value="V-set"/>
    <property type="match status" value="1"/>
</dbReference>
<feature type="non-terminal residue" evidence="12">
    <location>
        <position position="113"/>
    </location>
</feature>
<dbReference type="EMBL" id="JAMKFB020000089">
    <property type="protein sequence ID" value="KAL0153603.1"/>
    <property type="molecule type" value="Genomic_DNA"/>
</dbReference>
<keyword evidence="13" id="KW-1185">Reference proteome</keyword>
<dbReference type="GO" id="GO:1903037">
    <property type="term" value="P:regulation of leukocyte cell-cell adhesion"/>
    <property type="evidence" value="ECO:0007669"/>
    <property type="project" value="UniProtKB-ARBA"/>
</dbReference>
<dbReference type="GO" id="GO:0005886">
    <property type="term" value="C:plasma membrane"/>
    <property type="evidence" value="ECO:0007669"/>
    <property type="project" value="UniProtKB-SubCell"/>
</dbReference>
<evidence type="ECO:0000259" key="11">
    <source>
        <dbReference type="PROSITE" id="PS50835"/>
    </source>
</evidence>
<evidence type="ECO:0000256" key="10">
    <source>
        <dbReference type="ARBA" id="ARBA00023319"/>
    </source>
</evidence>
<dbReference type="InterPro" id="IPR051713">
    <property type="entry name" value="T-cell_Activation_Regulation"/>
</dbReference>
<dbReference type="Gene3D" id="2.60.40.10">
    <property type="entry name" value="Immunoglobulins"/>
    <property type="match status" value="1"/>
</dbReference>
<feature type="non-terminal residue" evidence="12">
    <location>
        <position position="1"/>
    </location>
</feature>
<keyword evidence="10" id="KW-0393">Immunoglobulin domain</keyword>
<evidence type="ECO:0000256" key="8">
    <source>
        <dbReference type="ARBA" id="ARBA00023170"/>
    </source>
</evidence>
<keyword evidence="5" id="KW-1133">Transmembrane helix</keyword>
<comment type="caution">
    <text evidence="12">The sequence shown here is derived from an EMBL/GenBank/DDBJ whole genome shotgun (WGS) entry which is preliminary data.</text>
</comment>
<dbReference type="InterPro" id="IPR036179">
    <property type="entry name" value="Ig-like_dom_sf"/>
</dbReference>
<evidence type="ECO:0000313" key="12">
    <source>
        <dbReference type="EMBL" id="KAL0153603.1"/>
    </source>
</evidence>
<dbReference type="InterPro" id="IPR013106">
    <property type="entry name" value="Ig_V-set"/>
</dbReference>
<dbReference type="InterPro" id="IPR007110">
    <property type="entry name" value="Ig-like_dom"/>
</dbReference>
<evidence type="ECO:0000256" key="3">
    <source>
        <dbReference type="ARBA" id="ARBA00022692"/>
    </source>
</evidence>
<evidence type="ECO:0000256" key="5">
    <source>
        <dbReference type="ARBA" id="ARBA00022989"/>
    </source>
</evidence>
<comment type="subcellular location">
    <subcellularLocation>
        <location evidence="1">Cell membrane</location>
        <topology evidence="1">Single-pass type I membrane protein</topology>
    </subcellularLocation>
</comment>
<dbReference type="InterPro" id="IPR013783">
    <property type="entry name" value="Ig-like_fold"/>
</dbReference>
<dbReference type="SMART" id="SM00409">
    <property type="entry name" value="IG"/>
    <property type="match status" value="1"/>
</dbReference>
<keyword evidence="7" id="KW-1015">Disulfide bond</keyword>
<evidence type="ECO:0000313" key="13">
    <source>
        <dbReference type="Proteomes" id="UP001529510"/>
    </source>
</evidence>
<keyword evidence="2" id="KW-1003">Cell membrane</keyword>
<dbReference type="PANTHER" id="PTHR25466">
    <property type="entry name" value="T-LYMPHOCYTE ACTIVATION ANTIGEN"/>
    <property type="match status" value="1"/>
</dbReference>
<name>A0ABD0MZS6_CIRMR</name>
<evidence type="ECO:0000256" key="4">
    <source>
        <dbReference type="ARBA" id="ARBA00022729"/>
    </source>
</evidence>
<keyword evidence="6" id="KW-0472">Membrane</keyword>
<reference evidence="12 13" key="1">
    <citation type="submission" date="2024-05" db="EMBL/GenBank/DDBJ databases">
        <title>Genome sequencing and assembly of Indian major carp, Cirrhinus mrigala (Hamilton, 1822).</title>
        <authorList>
            <person name="Mohindra V."/>
            <person name="Chowdhury L.M."/>
            <person name="Lal K."/>
            <person name="Jena J.K."/>
        </authorList>
    </citation>
    <scope>NUCLEOTIDE SEQUENCE [LARGE SCALE GENOMIC DNA]</scope>
    <source>
        <strain evidence="12">CM1030</strain>
        <tissue evidence="12">Blood</tissue>
    </source>
</reference>
<dbReference type="AlphaFoldDB" id="A0ABD0MZS6"/>
<dbReference type="InterPro" id="IPR003599">
    <property type="entry name" value="Ig_sub"/>
</dbReference>
<gene>
    <name evidence="12" type="ORF">M9458_051083</name>
</gene>
<keyword evidence="4" id="KW-0732">Signal</keyword>
<evidence type="ECO:0000256" key="6">
    <source>
        <dbReference type="ARBA" id="ARBA00023136"/>
    </source>
</evidence>
<dbReference type="GO" id="GO:0050863">
    <property type="term" value="P:regulation of T cell activation"/>
    <property type="evidence" value="ECO:0007669"/>
    <property type="project" value="UniProtKB-ARBA"/>
</dbReference>